<dbReference type="GO" id="GO:0016787">
    <property type="term" value="F:hydrolase activity"/>
    <property type="evidence" value="ECO:0007669"/>
    <property type="project" value="UniProtKB-KW"/>
</dbReference>
<dbReference type="Gene3D" id="3.40.50.1820">
    <property type="entry name" value="alpha/beta hydrolase"/>
    <property type="match status" value="1"/>
</dbReference>
<dbReference type="CDD" id="cd00519">
    <property type="entry name" value="Lipase_3"/>
    <property type="match status" value="1"/>
</dbReference>
<gene>
    <name evidence="2" type="ORF">CONCODRAFT_22833</name>
</gene>
<organism evidence="2 3">
    <name type="scientific">Conidiobolus coronatus (strain ATCC 28846 / CBS 209.66 / NRRL 28638)</name>
    <name type="common">Delacroixia coronata</name>
    <dbReference type="NCBI Taxonomy" id="796925"/>
    <lineage>
        <taxon>Eukaryota</taxon>
        <taxon>Fungi</taxon>
        <taxon>Fungi incertae sedis</taxon>
        <taxon>Zoopagomycota</taxon>
        <taxon>Entomophthoromycotina</taxon>
        <taxon>Entomophthoromycetes</taxon>
        <taxon>Entomophthorales</taxon>
        <taxon>Ancylistaceae</taxon>
        <taxon>Conidiobolus</taxon>
    </lineage>
</organism>
<dbReference type="InterPro" id="IPR029058">
    <property type="entry name" value="AB_hydrolase_fold"/>
</dbReference>
<dbReference type="PANTHER" id="PTHR45856">
    <property type="entry name" value="ALPHA/BETA-HYDROLASES SUPERFAMILY PROTEIN"/>
    <property type="match status" value="1"/>
</dbReference>
<feature type="non-terminal residue" evidence="2">
    <location>
        <position position="206"/>
    </location>
</feature>
<dbReference type="GO" id="GO:0006629">
    <property type="term" value="P:lipid metabolic process"/>
    <property type="evidence" value="ECO:0007669"/>
    <property type="project" value="InterPro"/>
</dbReference>
<evidence type="ECO:0000313" key="3">
    <source>
        <dbReference type="Proteomes" id="UP000070444"/>
    </source>
</evidence>
<name>A0A137PHN2_CONC2</name>
<accession>A0A137PHN2</accession>
<evidence type="ECO:0000313" key="2">
    <source>
        <dbReference type="EMBL" id="KXN74475.1"/>
    </source>
</evidence>
<keyword evidence="2" id="KW-0378">Hydrolase</keyword>
<dbReference type="OMA" id="SPRIGND"/>
<dbReference type="EMBL" id="KQ964423">
    <property type="protein sequence ID" value="KXN74475.1"/>
    <property type="molecule type" value="Genomic_DNA"/>
</dbReference>
<keyword evidence="3" id="KW-1185">Reference proteome</keyword>
<feature type="non-terminal residue" evidence="2">
    <location>
        <position position="1"/>
    </location>
</feature>
<evidence type="ECO:0000259" key="1">
    <source>
        <dbReference type="Pfam" id="PF01764"/>
    </source>
</evidence>
<proteinExistence type="predicted"/>
<dbReference type="SUPFAM" id="SSF53474">
    <property type="entry name" value="alpha/beta-Hydrolases"/>
    <property type="match status" value="1"/>
</dbReference>
<feature type="domain" description="Fungal lipase-type" evidence="1">
    <location>
        <begin position="53"/>
        <end position="189"/>
    </location>
</feature>
<dbReference type="Pfam" id="PF01764">
    <property type="entry name" value="Lipase_3"/>
    <property type="match status" value="1"/>
</dbReference>
<dbReference type="OrthoDB" id="426718at2759"/>
<protein>
    <submittedName>
        <fullName evidence="2">Alpha/beta-hydrolase</fullName>
    </submittedName>
</protein>
<dbReference type="InterPro" id="IPR051218">
    <property type="entry name" value="Sec_MonoDiacylglyc_Lipase"/>
</dbReference>
<dbReference type="PANTHER" id="PTHR45856:SF25">
    <property type="entry name" value="FUNGAL LIPASE-LIKE DOMAIN-CONTAINING PROTEIN"/>
    <property type="match status" value="1"/>
</dbReference>
<sequence length="206" mass="22761">AVAAYCPQKSLEAWDCYNCKGFAQQTTEVVYLNNNEFESGGFLGVNSAQRMIVISFKGTKNFKNWLSNLQFKLTDFPVADGEGIQVHSGFNEAADAIYPQVRLAVLNAIRKYPGYQLVSTGHSLGGAMATLLAFKVAQEGIIRWENIKIVTFGQPRIGNKAFADYLNSKPLSIARVTTKGDFISISPGFQFGYHHSQYNMHMDVSG</sequence>
<reference evidence="2 3" key="1">
    <citation type="journal article" date="2015" name="Genome Biol. Evol.">
        <title>Phylogenomic analyses indicate that early fungi evolved digesting cell walls of algal ancestors of land plants.</title>
        <authorList>
            <person name="Chang Y."/>
            <person name="Wang S."/>
            <person name="Sekimoto S."/>
            <person name="Aerts A.L."/>
            <person name="Choi C."/>
            <person name="Clum A."/>
            <person name="LaButti K.M."/>
            <person name="Lindquist E.A."/>
            <person name="Yee Ngan C."/>
            <person name="Ohm R.A."/>
            <person name="Salamov A.A."/>
            <person name="Grigoriev I.V."/>
            <person name="Spatafora J.W."/>
            <person name="Berbee M.L."/>
        </authorList>
    </citation>
    <scope>NUCLEOTIDE SEQUENCE [LARGE SCALE GENOMIC DNA]</scope>
    <source>
        <strain evidence="2 3">NRRL 28638</strain>
    </source>
</reference>
<dbReference type="InterPro" id="IPR002921">
    <property type="entry name" value="Fungal_lipase-type"/>
</dbReference>
<dbReference type="AlphaFoldDB" id="A0A137PHN2"/>
<dbReference type="Proteomes" id="UP000070444">
    <property type="component" value="Unassembled WGS sequence"/>
</dbReference>